<organism evidence="1 2">
    <name type="scientific">Acorus calamus</name>
    <name type="common">Sweet flag</name>
    <dbReference type="NCBI Taxonomy" id="4465"/>
    <lineage>
        <taxon>Eukaryota</taxon>
        <taxon>Viridiplantae</taxon>
        <taxon>Streptophyta</taxon>
        <taxon>Embryophyta</taxon>
        <taxon>Tracheophyta</taxon>
        <taxon>Spermatophyta</taxon>
        <taxon>Magnoliopsida</taxon>
        <taxon>Liliopsida</taxon>
        <taxon>Acoraceae</taxon>
        <taxon>Acorus</taxon>
    </lineage>
</organism>
<reference evidence="1" key="1">
    <citation type="journal article" date="2023" name="Nat. Commun.">
        <title>Diploid and tetraploid genomes of Acorus and the evolution of monocots.</title>
        <authorList>
            <person name="Ma L."/>
            <person name="Liu K.W."/>
            <person name="Li Z."/>
            <person name="Hsiao Y.Y."/>
            <person name="Qi Y."/>
            <person name="Fu T."/>
            <person name="Tang G.D."/>
            <person name="Zhang D."/>
            <person name="Sun W.H."/>
            <person name="Liu D.K."/>
            <person name="Li Y."/>
            <person name="Chen G.Z."/>
            <person name="Liu X.D."/>
            <person name="Liao X.Y."/>
            <person name="Jiang Y.T."/>
            <person name="Yu X."/>
            <person name="Hao Y."/>
            <person name="Huang J."/>
            <person name="Zhao X.W."/>
            <person name="Ke S."/>
            <person name="Chen Y.Y."/>
            <person name="Wu W.L."/>
            <person name="Hsu J.L."/>
            <person name="Lin Y.F."/>
            <person name="Huang M.D."/>
            <person name="Li C.Y."/>
            <person name="Huang L."/>
            <person name="Wang Z.W."/>
            <person name="Zhao X."/>
            <person name="Zhong W.Y."/>
            <person name="Peng D.H."/>
            <person name="Ahmad S."/>
            <person name="Lan S."/>
            <person name="Zhang J.S."/>
            <person name="Tsai W.C."/>
            <person name="Van de Peer Y."/>
            <person name="Liu Z.J."/>
        </authorList>
    </citation>
    <scope>NUCLEOTIDE SEQUENCE</scope>
    <source>
        <strain evidence="1">CP</strain>
    </source>
</reference>
<accession>A0AAV9ETU8</accession>
<dbReference type="AlphaFoldDB" id="A0AAV9ETU8"/>
<evidence type="ECO:0000313" key="2">
    <source>
        <dbReference type="Proteomes" id="UP001180020"/>
    </source>
</evidence>
<keyword evidence="2" id="KW-1185">Reference proteome</keyword>
<dbReference type="PANTHER" id="PTHR33116">
    <property type="entry name" value="REVERSE TRANSCRIPTASE ZINC-BINDING DOMAIN-CONTAINING PROTEIN-RELATED-RELATED"/>
    <property type="match status" value="1"/>
</dbReference>
<dbReference type="Proteomes" id="UP001180020">
    <property type="component" value="Unassembled WGS sequence"/>
</dbReference>
<reference evidence="1" key="2">
    <citation type="submission" date="2023-06" db="EMBL/GenBank/DDBJ databases">
        <authorList>
            <person name="Ma L."/>
            <person name="Liu K.-W."/>
            <person name="Li Z."/>
            <person name="Hsiao Y.-Y."/>
            <person name="Qi Y."/>
            <person name="Fu T."/>
            <person name="Tang G."/>
            <person name="Zhang D."/>
            <person name="Sun W.-H."/>
            <person name="Liu D.-K."/>
            <person name="Li Y."/>
            <person name="Chen G.-Z."/>
            <person name="Liu X.-D."/>
            <person name="Liao X.-Y."/>
            <person name="Jiang Y.-T."/>
            <person name="Yu X."/>
            <person name="Hao Y."/>
            <person name="Huang J."/>
            <person name="Zhao X.-W."/>
            <person name="Ke S."/>
            <person name="Chen Y.-Y."/>
            <person name="Wu W.-L."/>
            <person name="Hsu J.-L."/>
            <person name="Lin Y.-F."/>
            <person name="Huang M.-D."/>
            <person name="Li C.-Y."/>
            <person name="Huang L."/>
            <person name="Wang Z.-W."/>
            <person name="Zhao X."/>
            <person name="Zhong W.-Y."/>
            <person name="Peng D.-H."/>
            <person name="Ahmad S."/>
            <person name="Lan S."/>
            <person name="Zhang J.-S."/>
            <person name="Tsai W.-C."/>
            <person name="Van De Peer Y."/>
            <person name="Liu Z.-J."/>
        </authorList>
    </citation>
    <scope>NUCLEOTIDE SEQUENCE</scope>
    <source>
        <strain evidence="1">CP</strain>
        <tissue evidence="1">Leaves</tissue>
    </source>
</reference>
<proteinExistence type="predicted"/>
<evidence type="ECO:0008006" key="3">
    <source>
        <dbReference type="Google" id="ProtNLM"/>
    </source>
</evidence>
<name>A0AAV9ETU8_ACOCL</name>
<dbReference type="EMBL" id="JAUJYO010000005">
    <property type="protein sequence ID" value="KAK1316155.1"/>
    <property type="molecule type" value="Genomic_DNA"/>
</dbReference>
<comment type="caution">
    <text evidence="1">The sequence shown here is derived from an EMBL/GenBank/DDBJ whole genome shotgun (WGS) entry which is preliminary data.</text>
</comment>
<sequence>MSRACIKVDLRKAFDSIRWPFLEEVLKSCKLNDQWIRKKLASWTVHSLSRAGRLELIKSVLSSFHIFWSSAFRIPRRTQKDIEKMLRDFLWQGSSPVQKAHHVNWDIICKPLEEGGLGIKVISEWTSGAAGVRLWT</sequence>
<gene>
    <name evidence="1" type="ORF">QJS10_CPA05g01919</name>
</gene>
<protein>
    <recommendedName>
        <fullName evidence="3">Reverse transcriptase</fullName>
    </recommendedName>
</protein>
<evidence type="ECO:0000313" key="1">
    <source>
        <dbReference type="EMBL" id="KAK1316155.1"/>
    </source>
</evidence>
<dbReference type="PANTHER" id="PTHR33116:SF78">
    <property type="entry name" value="OS12G0587133 PROTEIN"/>
    <property type="match status" value="1"/>
</dbReference>